<dbReference type="PANTHER" id="PTHR33755:SF9">
    <property type="entry name" value="TOXIN PARE1"/>
    <property type="match status" value="1"/>
</dbReference>
<evidence type="ECO:0000256" key="3">
    <source>
        <dbReference type="PIRNR" id="PIRNR029218"/>
    </source>
</evidence>
<keyword evidence="5" id="KW-1185">Reference proteome</keyword>
<proteinExistence type="inferred from homology"/>
<dbReference type="OrthoDB" id="516834at2"/>
<dbReference type="InterPro" id="IPR035093">
    <property type="entry name" value="RelE/ParE_toxin_dom_sf"/>
</dbReference>
<dbReference type="Gene3D" id="3.30.2310.20">
    <property type="entry name" value="RelE-like"/>
    <property type="match status" value="1"/>
</dbReference>
<dbReference type="InterPro" id="IPR007712">
    <property type="entry name" value="RelE/ParE_toxin"/>
</dbReference>
<accession>A0A126T1G8</accession>
<protein>
    <recommendedName>
        <fullName evidence="3">Toxin</fullName>
    </recommendedName>
</protein>
<evidence type="ECO:0000313" key="5">
    <source>
        <dbReference type="Proteomes" id="UP000030512"/>
    </source>
</evidence>
<gene>
    <name evidence="4" type="ORF">JT25_005405</name>
</gene>
<dbReference type="Pfam" id="PF05016">
    <property type="entry name" value="ParE_toxin"/>
    <property type="match status" value="1"/>
</dbReference>
<dbReference type="InterPro" id="IPR028344">
    <property type="entry name" value="ParE1/4"/>
</dbReference>
<keyword evidence="2" id="KW-1277">Toxin-antitoxin system</keyword>
<comment type="similarity">
    <text evidence="1 3">Belongs to the RelE toxin family.</text>
</comment>
<reference evidence="4 5" key="1">
    <citation type="journal article" date="2015" name="Environ. Microbiol.">
        <title>Methane oxidation coupled to nitrate reduction under hypoxia by the Gammaproteobacterium Methylomonas denitrificans, sp. nov. type strain FJG1.</title>
        <authorList>
            <person name="Kits K.D."/>
            <person name="Klotz M.G."/>
            <person name="Stein L.Y."/>
        </authorList>
    </citation>
    <scope>NUCLEOTIDE SEQUENCE [LARGE SCALE GENOMIC DNA]</scope>
    <source>
        <strain evidence="4 5">FJG1</strain>
    </source>
</reference>
<dbReference type="PIRSF" id="PIRSF029218">
    <property type="entry name" value="ParE"/>
    <property type="match status" value="1"/>
</dbReference>
<dbReference type="InterPro" id="IPR051803">
    <property type="entry name" value="TA_system_RelE-like_toxin"/>
</dbReference>
<organism evidence="4 5">
    <name type="scientific">Methylomonas denitrificans</name>
    <dbReference type="NCBI Taxonomy" id="1538553"/>
    <lineage>
        <taxon>Bacteria</taxon>
        <taxon>Pseudomonadati</taxon>
        <taxon>Pseudomonadota</taxon>
        <taxon>Gammaproteobacteria</taxon>
        <taxon>Methylococcales</taxon>
        <taxon>Methylococcaceae</taxon>
        <taxon>Methylomonas</taxon>
    </lineage>
</organism>
<dbReference type="AlphaFoldDB" id="A0A126T1G8"/>
<sequence>MQIKKTVLADEDLVDIYLYGSQNFGQSQAERYFAEINQAFSFLAVNPWVANERPEFVPPARIHPHGKHLIVYTVEDDFLLIVRVLHQRMDIKQHI</sequence>
<evidence type="ECO:0000256" key="2">
    <source>
        <dbReference type="ARBA" id="ARBA00022649"/>
    </source>
</evidence>
<evidence type="ECO:0000256" key="1">
    <source>
        <dbReference type="ARBA" id="ARBA00006226"/>
    </source>
</evidence>
<dbReference type="STRING" id="1538553.JT25_005405"/>
<dbReference type="KEGG" id="mdn:JT25_005405"/>
<dbReference type="RefSeq" id="WP_036275059.1">
    <property type="nucleotide sequence ID" value="NZ_CP014476.1"/>
</dbReference>
<name>A0A126T1G8_9GAMM</name>
<dbReference type="EMBL" id="CP014476">
    <property type="protein sequence ID" value="AMK75930.1"/>
    <property type="molecule type" value="Genomic_DNA"/>
</dbReference>
<dbReference type="PANTHER" id="PTHR33755">
    <property type="entry name" value="TOXIN PARE1-RELATED"/>
    <property type="match status" value="1"/>
</dbReference>
<dbReference type="Proteomes" id="UP000030512">
    <property type="component" value="Chromosome"/>
</dbReference>
<evidence type="ECO:0000313" key="4">
    <source>
        <dbReference type="EMBL" id="AMK75930.1"/>
    </source>
</evidence>